<dbReference type="PANTHER" id="PTHR21497">
    <property type="entry name" value="UBIQUITIN LIGASE E3 ALPHA-RELATED"/>
    <property type="match status" value="1"/>
</dbReference>
<feature type="compositionally biased region" description="Low complexity" evidence="11">
    <location>
        <begin position="1678"/>
        <end position="1694"/>
    </location>
</feature>
<dbReference type="Pfam" id="PF02617">
    <property type="entry name" value="ClpS"/>
    <property type="match status" value="1"/>
</dbReference>
<dbReference type="InterPro" id="IPR003769">
    <property type="entry name" value="ClpS_core"/>
</dbReference>
<evidence type="ECO:0000256" key="5">
    <source>
        <dbReference type="ARBA" id="ARBA00022771"/>
    </source>
</evidence>
<evidence type="ECO:0000256" key="10">
    <source>
        <dbReference type="RuleBase" id="RU366018"/>
    </source>
</evidence>
<dbReference type="GO" id="GO:0071596">
    <property type="term" value="P:ubiquitin-dependent protein catabolic process via the N-end rule pathway"/>
    <property type="evidence" value="ECO:0007669"/>
    <property type="project" value="UniProtKB-UniRule"/>
</dbReference>
<dbReference type="InterPro" id="IPR039164">
    <property type="entry name" value="UBR1-like"/>
</dbReference>
<keyword evidence="4 10" id="KW-0479">Metal-binding</keyword>
<evidence type="ECO:0000259" key="12">
    <source>
        <dbReference type="PROSITE" id="PS51157"/>
    </source>
</evidence>
<dbReference type="GO" id="GO:0061630">
    <property type="term" value="F:ubiquitin protein ligase activity"/>
    <property type="evidence" value="ECO:0007669"/>
    <property type="project" value="UniProtKB-UniRule"/>
</dbReference>
<dbReference type="STRING" id="101127.A0A1X2GJW8"/>
<comment type="function">
    <text evidence="10">Ubiquitin ligase protein which is a component of the N-end rule pathway. Recognizes and binds to proteins bearing specific N-terminal residues that are destabilizing according to the N-end rule, leading to their ubiquitination and subsequent degradation.</text>
</comment>
<evidence type="ECO:0000313" key="14">
    <source>
        <dbReference type="Proteomes" id="UP000242146"/>
    </source>
</evidence>
<dbReference type="EMBL" id="MCGT01000011">
    <property type="protein sequence ID" value="ORX55573.1"/>
    <property type="molecule type" value="Genomic_DNA"/>
</dbReference>
<name>A0A1X2GJW8_9FUNG</name>
<dbReference type="GO" id="GO:0008270">
    <property type="term" value="F:zinc ion binding"/>
    <property type="evidence" value="ECO:0007669"/>
    <property type="project" value="UniProtKB-UniRule"/>
</dbReference>
<evidence type="ECO:0000256" key="2">
    <source>
        <dbReference type="ARBA" id="ARBA00004906"/>
    </source>
</evidence>
<dbReference type="FunFam" id="2.10.110.30:FF:000001">
    <property type="entry name" value="E3 ubiquitin-protein ligase UBR2 isoform 1"/>
    <property type="match status" value="1"/>
</dbReference>
<comment type="similarity">
    <text evidence="8 10">Belongs to the E3 ubiquitin-protein ligase UBR1-like family.</text>
</comment>
<evidence type="ECO:0000256" key="8">
    <source>
        <dbReference type="ARBA" id="ARBA00046341"/>
    </source>
</evidence>
<dbReference type="PANTHER" id="PTHR21497:SF24">
    <property type="entry name" value="E3 UBIQUITIN-PROTEIN LIGASE UBR1"/>
    <property type="match status" value="1"/>
</dbReference>
<feature type="region of interest" description="Disordered" evidence="11">
    <location>
        <begin position="1726"/>
        <end position="1753"/>
    </location>
</feature>
<dbReference type="PROSITE" id="PS51157">
    <property type="entry name" value="ZF_UBR"/>
    <property type="match status" value="1"/>
</dbReference>
<dbReference type="OrthoDB" id="26387at2759"/>
<evidence type="ECO:0000256" key="3">
    <source>
        <dbReference type="ARBA" id="ARBA00022679"/>
    </source>
</evidence>
<dbReference type="SUPFAM" id="SSF46785">
    <property type="entry name" value="Winged helix' DNA-binding domain"/>
    <property type="match status" value="1"/>
</dbReference>
<dbReference type="CDD" id="cd16482">
    <property type="entry name" value="RING-H2_UBR1-like"/>
    <property type="match status" value="1"/>
</dbReference>
<proteinExistence type="inferred from homology"/>
<feature type="compositionally biased region" description="Basic and acidic residues" evidence="11">
    <location>
        <begin position="1363"/>
        <end position="1387"/>
    </location>
</feature>
<dbReference type="CDD" id="cd19673">
    <property type="entry name" value="UBR-box_UBR3"/>
    <property type="match status" value="1"/>
</dbReference>
<dbReference type="SMART" id="SM00396">
    <property type="entry name" value="ZnF_UBR1"/>
    <property type="match status" value="1"/>
</dbReference>
<sequence>MMATNASSSSKVWPAPRSLSESLWHSPVIFHCRFTDTAKRYILLQCYESLWGYNAQKKQQYFFHNQESFDDALARILNTQQQDTDMDASSNVWHSNNVITQPDLSSQRGRPCGHVFRKGEPVYRCRNCGLDDTCVFCSTCFHATDHDGHDVLFSISPGSGGCCDCGDPEAWKAPLQCQIHAVDPEAMLASTANHEELQRAEPELHSAMRETIATVLDFLLDTFTLAPEEVVLPTSTEQLLKEDRNERRVLDTLVSTSSAPSSSRTHPLPANDLPILDDDVDMDQAPADDEYACIAWNDEAHAFSHVLESIVSATGYDWEKAKRIVDAIHLHGREVIAMHTNIAELRKIATPLAAINLGVTIRPARSTFREQVAGLLVQWIKDLVCGPCRFFKTIPDGDSLVRDLVSQELCAEWEPRPSLAKLAARTELAHAHAHGNSSSSKPISQLRHPIVTLDGNVTPTAFAEEAGTIATNNTAVNEDIDMYDANQDMTPSQYVGSPNSDSASCSSLSPCSSHTQADIASIDWDPASMVHEYSSLSVEEEDFADTLTATSKPTTEGKKSVQETHQLAANFQLEFEQKLRIDYLMLYDMKLWKEIRIALREIYISTLASHPASKKILGKRLTRNYARLAESFLLKDREPENSIILFSVQLLTVPSVSDVLVNQYYFFGLVCSTLSAFFLTDHLGLLLPSELSRLPSRINCESRAFRTRRYFNAFHDLRYIMNVNMIKPVLAQDPLYLRQYLDLIGLFQGMNAQVCQKDTHVEYESEIWVNAFNVTLQIAKCCRQYADCFNALPVASNDDKLTSVRVLVRSINRVLKKIAEWSHADNDAQVRLADLDTASSISADALNGAPVITTTGTIVRPAATTTTVTTATPAAGTGASTTAPGDVSTDDKSKLIAGIYAQSHHTVVLPNMPPFKVIEYDVTSQPVSFHHPLHWLLAGLLEHAHLLTDDLLSQAGWTQGFANAISRFTQQADSTSDLLAILEYPLRTLVFSSQIRAGVWVRNGYGLRTQAHHYREISLRENTYDADLFLMQLGLVTLDPNLMLATMMDRFGLVGWFQGQTAHPQYDASQTVFMVEEILSLLIVCLCEHCNLVGASTEDRIRREIIHNLCTGVSSYSDLTKRIPERLVDHALFDRMLLELAHYKSPDGLHDAGRYELKAEFYPEIDSYFYHYSRNHREEAENVMRLRWKREHPDLPEETFFVKPKPNLLPEGPFRFLGSLLHTPVMVQMLAFCLWNARTSYESDTILDKALYMTMLAVSDVNHRPDDDGFYRACIDRFYSFENQSSSKGADATESPSNPTTMSLFQVLTVLRQDDACKVTHPRLDFILDCLAAHPVTELTVEQWRVARLDAVAAAASASAGSDDQRGNGDDASKDAESEYERKKRAAKERQAKIMAQFAQAQSQFLEMNEGLYEDDEETNERDMNSADSGEDATKSASPAVDHHDRLCAYPVGTCIVCQEEVHERSAPYGLLGLMQTSNILRETPMDQSQVYQDILHQGPTLSKQWPDNQILPDNASTMSGFPSQLHKTGLYASTCGHLMHIKCFDEYCASIDSRHASQLTRNHPENRTRKEFMCPLCKSLGNMLLPLFWKGKKVSKTRCFAKASPTSYQQFLRQDAALAMQNLHHLLSPPSATSASTRASSMAMAVSSMISSRRQSAGASKFKETLTTWLSGEDRPGSSSTPTSFPSTSQPSTSYFGMHSSPMTFGGTSSVSFASSVPLSSGLSTASASLSNSTPSSSAAPPSSTLISDAPIQSVPPLESDLLHASATTHMAEIKSAYTRLTDVLAIIYDQVSDDDAVKELSVSCKHVDLLWGLLGYTINAVEISTRGQDLPLSHGAETDDVDTAMDQDDLADDGPLPPTGTLFDTVAPQTQMLLRLLGDTVAAYTHLLLCEDTISLQRIQLMCLGRLRQLFGNTPVAAAPSAADDAKLDLVYENMPLLEDDPFMTLVELAMYLNPLMPDVADISNLIRILLLAELAKVVVSLLEHDLQDALPSLASPLAGNAKKSEQDLPAYAQASDAEKHAMRSFIQFVAQSLNMRLPPSSDVVDALWVTLVEGFGLPFLRRSLLLLIIRFGYHVQPSMVPSHAKSEFQQLLALLHLPSMDEILSLNDQERVLVQQWCQQHRREVQRRQQVLDIARTSLPNTMPSSSPNITLDLPTPLYLVSLPSRLDRLFDESLKRVCSKCSTVPNDPALCLFCGTFVCCQSFCCSEDEEGECNLHTLGCGGDIGIFLSVKRCVLIFLHNGNGWFMNAPYLDAHGEVDQNLRRGRPQFLNTKRYSEIRRLWLQHQIPIYVARQIEATYDIGGWSTL</sequence>
<dbReference type="GO" id="GO:0016567">
    <property type="term" value="P:protein ubiquitination"/>
    <property type="evidence" value="ECO:0007669"/>
    <property type="project" value="UniProtKB-UniRule"/>
</dbReference>
<feature type="region of interest" description="Disordered" evidence="11">
    <location>
        <begin position="1415"/>
        <end position="1439"/>
    </location>
</feature>
<dbReference type="Gene3D" id="2.10.110.30">
    <property type="match status" value="1"/>
</dbReference>
<comment type="pathway">
    <text evidence="2 10">Protein modification; protein ubiquitination.</text>
</comment>
<keyword evidence="7 10" id="KW-0862">Zinc</keyword>
<feature type="compositionally biased region" description="Low complexity" evidence="11">
    <location>
        <begin position="1726"/>
        <end position="1749"/>
    </location>
</feature>
<keyword evidence="6 10" id="KW-0833">Ubl conjugation pathway</keyword>
<feature type="zinc finger region" description="UBR-type" evidence="9">
    <location>
        <begin position="110"/>
        <end position="182"/>
    </location>
</feature>
<dbReference type="Pfam" id="PF22960">
    <property type="entry name" value="WHD_UBR1"/>
    <property type="match status" value="1"/>
</dbReference>
<dbReference type="Pfam" id="PF18995">
    <property type="entry name" value="PRT6_C"/>
    <property type="match status" value="1"/>
</dbReference>
<feature type="domain" description="UBR-type" evidence="12">
    <location>
        <begin position="110"/>
        <end position="182"/>
    </location>
</feature>
<dbReference type="Pfam" id="PF02207">
    <property type="entry name" value="zf-UBR"/>
    <property type="match status" value="1"/>
</dbReference>
<evidence type="ECO:0000256" key="6">
    <source>
        <dbReference type="ARBA" id="ARBA00022786"/>
    </source>
</evidence>
<keyword evidence="3 10" id="KW-0808">Transferase</keyword>
<dbReference type="InterPro" id="IPR003126">
    <property type="entry name" value="Znf_UBR"/>
</dbReference>
<evidence type="ECO:0000256" key="4">
    <source>
        <dbReference type="ARBA" id="ARBA00022723"/>
    </source>
</evidence>
<evidence type="ECO:0000313" key="13">
    <source>
        <dbReference type="EMBL" id="ORX55573.1"/>
    </source>
</evidence>
<accession>A0A1X2GJW8</accession>
<comment type="caution">
    <text evidence="13">The sequence shown here is derived from an EMBL/GenBank/DDBJ whole genome shotgun (WGS) entry which is preliminary data.</text>
</comment>
<evidence type="ECO:0000256" key="1">
    <source>
        <dbReference type="ARBA" id="ARBA00000900"/>
    </source>
</evidence>
<dbReference type="SUPFAM" id="SSF54736">
    <property type="entry name" value="ClpS-like"/>
    <property type="match status" value="1"/>
</dbReference>
<keyword evidence="5 10" id="KW-0863">Zinc-finger</keyword>
<dbReference type="EC" id="2.3.2.27" evidence="10"/>
<evidence type="ECO:0000256" key="11">
    <source>
        <dbReference type="SAM" id="MobiDB-lite"/>
    </source>
</evidence>
<dbReference type="Proteomes" id="UP000242146">
    <property type="component" value="Unassembled WGS sequence"/>
</dbReference>
<feature type="region of interest" description="Disordered" evidence="11">
    <location>
        <begin position="1669"/>
        <end position="1694"/>
    </location>
</feature>
<reference evidence="13 14" key="1">
    <citation type="submission" date="2016-07" db="EMBL/GenBank/DDBJ databases">
        <title>Pervasive Adenine N6-methylation of Active Genes in Fungi.</title>
        <authorList>
            <consortium name="DOE Joint Genome Institute"/>
            <person name="Mondo S.J."/>
            <person name="Dannebaum R.O."/>
            <person name="Kuo R.C."/>
            <person name="Labutti K."/>
            <person name="Haridas S."/>
            <person name="Kuo A."/>
            <person name="Salamov A."/>
            <person name="Ahrendt S.R."/>
            <person name="Lipzen A."/>
            <person name="Sullivan W."/>
            <person name="Andreopoulos W.B."/>
            <person name="Clum A."/>
            <person name="Lindquist E."/>
            <person name="Daum C."/>
            <person name="Ramamoorthy G.K."/>
            <person name="Gryganskyi A."/>
            <person name="Culley D."/>
            <person name="Magnuson J.K."/>
            <person name="James T.Y."/>
            <person name="O'Malley M.A."/>
            <person name="Stajich J.E."/>
            <person name="Spatafora J.W."/>
            <person name="Visel A."/>
            <person name="Grigoriev I.V."/>
        </authorList>
    </citation>
    <scope>NUCLEOTIDE SEQUENCE [LARGE SCALE GENOMIC DNA]</scope>
    <source>
        <strain evidence="13 14">NRRL 3301</strain>
    </source>
</reference>
<protein>
    <recommendedName>
        <fullName evidence="10">E3 ubiquitin-protein ligase</fullName>
        <ecNumber evidence="10">2.3.2.27</ecNumber>
    </recommendedName>
</protein>
<dbReference type="InterPro" id="IPR042065">
    <property type="entry name" value="E3_ELL-like"/>
</dbReference>
<gene>
    <name evidence="13" type="ORF">DM01DRAFT_1382719</name>
</gene>
<dbReference type="InterPro" id="IPR044046">
    <property type="entry name" value="E3_ligase_UBR-like_C"/>
</dbReference>
<feature type="region of interest" description="Disordered" evidence="11">
    <location>
        <begin position="253"/>
        <end position="272"/>
    </location>
</feature>
<dbReference type="InterPro" id="IPR036390">
    <property type="entry name" value="WH_DNA-bd_sf"/>
</dbReference>
<dbReference type="InterPro" id="IPR055194">
    <property type="entry name" value="UBR1-like_WH"/>
</dbReference>
<dbReference type="GO" id="GO:0000151">
    <property type="term" value="C:ubiquitin ligase complex"/>
    <property type="evidence" value="ECO:0007669"/>
    <property type="project" value="TreeGrafter"/>
</dbReference>
<dbReference type="GO" id="GO:0005737">
    <property type="term" value="C:cytoplasm"/>
    <property type="evidence" value="ECO:0007669"/>
    <property type="project" value="TreeGrafter"/>
</dbReference>
<organism evidence="13 14">
    <name type="scientific">Hesseltinella vesiculosa</name>
    <dbReference type="NCBI Taxonomy" id="101127"/>
    <lineage>
        <taxon>Eukaryota</taxon>
        <taxon>Fungi</taxon>
        <taxon>Fungi incertae sedis</taxon>
        <taxon>Mucoromycota</taxon>
        <taxon>Mucoromycotina</taxon>
        <taxon>Mucoromycetes</taxon>
        <taxon>Mucorales</taxon>
        <taxon>Cunninghamellaceae</taxon>
        <taxon>Hesseltinella</taxon>
    </lineage>
</organism>
<evidence type="ECO:0000256" key="9">
    <source>
        <dbReference type="PROSITE-ProRule" id="PRU00508"/>
    </source>
</evidence>
<dbReference type="UniPathway" id="UPA00143"/>
<evidence type="ECO:0000256" key="7">
    <source>
        <dbReference type="ARBA" id="ARBA00022833"/>
    </source>
</evidence>
<dbReference type="InterPro" id="IPR014719">
    <property type="entry name" value="Ribosomal_bL12_C/ClpS-like"/>
</dbReference>
<dbReference type="Gene3D" id="3.30.1390.10">
    <property type="match status" value="1"/>
</dbReference>
<dbReference type="Gene3D" id="1.10.10.2670">
    <property type="entry name" value="E3 ubiquitin-protein ligase"/>
    <property type="match status" value="1"/>
</dbReference>
<feature type="region of interest" description="Disordered" evidence="11">
    <location>
        <begin position="1357"/>
        <end position="1387"/>
    </location>
</feature>
<comment type="catalytic activity">
    <reaction evidence="1 10">
        <text>S-ubiquitinyl-[E2 ubiquitin-conjugating enzyme]-L-cysteine + [acceptor protein]-L-lysine = [E2 ubiquitin-conjugating enzyme]-L-cysteine + N(6)-ubiquitinyl-[acceptor protein]-L-lysine.</text>
        <dbReference type="EC" id="2.3.2.27"/>
    </reaction>
</comment>
<keyword evidence="14" id="KW-1185">Reference proteome</keyword>